<evidence type="ECO:0000256" key="1">
    <source>
        <dbReference type="ARBA" id="ARBA00008372"/>
    </source>
</evidence>
<sequence>MFSFCCSRSQSGRSLQEMIYITSQNFAQLFPEFLNDLSSAVYVAVDLEFTGIDRTSSVNFLSTPSERFKHKIEAARRFSPMQIGFSLFTGDALLGDGDMLQLFEEDKRASGVTSHLYRDEMIRQAREFTPVHSATKPLANLLMSMASKGEVTPEIMEEMHQIKLNLQSRCAFAEGKCIYDELSAHCVLDEAMKAIAIAERWKRQASSPHKQVFVKSYYFYLFPCKANAEVDRELSVSSETMLFLRNNMMDLNKWVSEGLRFCFFEDYAEACRTALKNASTKSLDFCLQLDQLKQWIASIQKPNVRQQLLYLYEDIEHFVLHAKVGETSVFTLPYLYAPLFNELDSLLQPFGMCVKQQFITKNSQGVRNDSTVSDERYFGTRLLLAFITTMRERKIPLVLHNGFSDLAFLYCMLHRDTPQSLAEFKGRIREMFPVIYDTRALTCVPSLQNIQNMTGPLKKTYINLRSRNVFVNINYSGSTPCPGDTAREHDACFDSFMTGSLFAFVQYELAKVRIDYRRLLGIVPVHGSIFNVNFMDDNSDCIHLPPQSPVYALRRRPNQQLAVESLRNELCTIAWNIYVVYNNEDCLLAIILNETANAARGKVNAVVRNWCETNGYVVTALDVESRVRACGITYISERAP</sequence>
<dbReference type="InterPro" id="IPR006941">
    <property type="entry name" value="RNase_CAF1"/>
</dbReference>
<dbReference type="Gene3D" id="3.30.420.10">
    <property type="entry name" value="Ribonuclease H-like superfamily/Ribonuclease H"/>
    <property type="match status" value="1"/>
</dbReference>
<dbReference type="Pfam" id="PF04857">
    <property type="entry name" value="CAF1"/>
    <property type="match status" value="1"/>
</dbReference>
<protein>
    <submittedName>
        <fullName evidence="2">Putative ribonuclease</fullName>
    </submittedName>
</protein>
<dbReference type="GO" id="GO:0003723">
    <property type="term" value="F:RNA binding"/>
    <property type="evidence" value="ECO:0007669"/>
    <property type="project" value="TreeGrafter"/>
</dbReference>
<dbReference type="PANTHER" id="PTHR15092">
    <property type="entry name" value="POLY A -SPECIFIC RIBONUCLEASE/TARGET OF EGR1, MEMBER 1"/>
    <property type="match status" value="1"/>
</dbReference>
<dbReference type="AlphaFoldDB" id="G0U3J6"/>
<dbReference type="SUPFAM" id="SSF53098">
    <property type="entry name" value="Ribonuclease H-like"/>
    <property type="match status" value="1"/>
</dbReference>
<name>G0U3J6_TRYVY</name>
<organism evidence="2">
    <name type="scientific">Trypanosoma vivax (strain Y486)</name>
    <dbReference type="NCBI Taxonomy" id="1055687"/>
    <lineage>
        <taxon>Eukaryota</taxon>
        <taxon>Discoba</taxon>
        <taxon>Euglenozoa</taxon>
        <taxon>Kinetoplastea</taxon>
        <taxon>Metakinetoplastina</taxon>
        <taxon>Trypanosomatida</taxon>
        <taxon>Trypanosomatidae</taxon>
        <taxon>Trypanosoma</taxon>
        <taxon>Duttonella</taxon>
    </lineage>
</organism>
<dbReference type="VEuPathDB" id="TriTrypDB:TvY486_0906740"/>
<accession>G0U3J6</accession>
<dbReference type="EMBL" id="HE573025">
    <property type="protein sequence ID" value="CCC50853.1"/>
    <property type="molecule type" value="Genomic_DNA"/>
</dbReference>
<dbReference type="InterPro" id="IPR051181">
    <property type="entry name" value="CAF1_poly(A)_ribonucleases"/>
</dbReference>
<gene>
    <name evidence="2" type="ORF">TVY486_0906740</name>
</gene>
<comment type="similarity">
    <text evidence="1">Belongs to the CAF1 family.</text>
</comment>
<proteinExistence type="inferred from homology"/>
<evidence type="ECO:0000313" key="2">
    <source>
        <dbReference type="EMBL" id="CCC50853.1"/>
    </source>
</evidence>
<dbReference type="InterPro" id="IPR036397">
    <property type="entry name" value="RNaseH_sf"/>
</dbReference>
<dbReference type="InterPro" id="IPR012337">
    <property type="entry name" value="RNaseH-like_sf"/>
</dbReference>
<dbReference type="GO" id="GO:0000175">
    <property type="term" value="F:3'-5'-RNA exonuclease activity"/>
    <property type="evidence" value="ECO:0007669"/>
    <property type="project" value="TreeGrafter"/>
</dbReference>
<reference evidence="2" key="1">
    <citation type="journal article" date="2012" name="Proc. Natl. Acad. Sci. U.S.A.">
        <title>Antigenic diversity is generated by distinct evolutionary mechanisms in African trypanosome species.</title>
        <authorList>
            <person name="Jackson A.P."/>
            <person name="Berry A."/>
            <person name="Aslett M."/>
            <person name="Allison H.C."/>
            <person name="Burton P."/>
            <person name="Vavrova-Anderson J."/>
            <person name="Brown R."/>
            <person name="Browne H."/>
            <person name="Corton N."/>
            <person name="Hauser H."/>
            <person name="Gamble J."/>
            <person name="Gilderthorp R."/>
            <person name="Marcello L."/>
            <person name="McQuillan J."/>
            <person name="Otto T.D."/>
            <person name="Quail M.A."/>
            <person name="Sanders M.J."/>
            <person name="van Tonder A."/>
            <person name="Ginger M.L."/>
            <person name="Field M.C."/>
            <person name="Barry J.D."/>
            <person name="Hertz-Fowler C."/>
            <person name="Berriman M."/>
        </authorList>
    </citation>
    <scope>NUCLEOTIDE SEQUENCE</scope>
    <source>
        <strain evidence="2">Y486</strain>
    </source>
</reference>
<dbReference type="PANTHER" id="PTHR15092:SF46">
    <property type="entry name" value="PUTATIVE-RELATED"/>
    <property type="match status" value="1"/>
</dbReference>